<dbReference type="HOGENOM" id="CLU_097039_4_0_9"/>
<dbReference type="InterPro" id="IPR038695">
    <property type="entry name" value="Saro_0823-like_sf"/>
</dbReference>
<dbReference type="EMBL" id="CP002736">
    <property type="protein sequence ID" value="AEF94046.1"/>
    <property type="molecule type" value="Genomic_DNA"/>
</dbReference>
<dbReference type="Proteomes" id="UP000009226">
    <property type="component" value="Chromosome"/>
</dbReference>
<dbReference type="RefSeq" id="WP_013810047.1">
    <property type="nucleotide sequence ID" value="NC_015565.1"/>
</dbReference>
<organism evidence="1 2">
    <name type="scientific">Desulfotomaculum nigrificans (strain DSM 14880 / VKM B-2319 / CO-1-SRB)</name>
    <name type="common">Desulfotomaculum carboxydivorans</name>
    <dbReference type="NCBI Taxonomy" id="868595"/>
    <lineage>
        <taxon>Bacteria</taxon>
        <taxon>Bacillati</taxon>
        <taxon>Bacillota</taxon>
        <taxon>Clostridia</taxon>
        <taxon>Eubacteriales</taxon>
        <taxon>Desulfotomaculaceae</taxon>
        <taxon>Desulfotomaculum</taxon>
    </lineage>
</organism>
<dbReference type="AlphaFoldDB" id="F6B3L7"/>
<keyword evidence="2" id="KW-1185">Reference proteome</keyword>
<protein>
    <recommendedName>
        <fullName evidence="3">DUF192 domain-containing protein</fullName>
    </recommendedName>
</protein>
<dbReference type="KEGG" id="dca:Desca_1183"/>
<reference evidence="1 2" key="1">
    <citation type="submission" date="2011-05" db="EMBL/GenBank/DDBJ databases">
        <title>Complete sequence of Desulfotomaculum carboxydivorans CO-1-SRB.</title>
        <authorList>
            <consortium name="US DOE Joint Genome Institute"/>
            <person name="Lucas S."/>
            <person name="Han J."/>
            <person name="Lapidus A."/>
            <person name="Cheng J.-F."/>
            <person name="Goodwin L."/>
            <person name="Pitluck S."/>
            <person name="Peters L."/>
            <person name="Mikhailova N."/>
            <person name="Lu M."/>
            <person name="Han C."/>
            <person name="Tapia R."/>
            <person name="Land M."/>
            <person name="Hauser L."/>
            <person name="Kyrpides N."/>
            <person name="Ivanova N."/>
            <person name="Pagani I."/>
            <person name="Stams A."/>
            <person name="Plugge C."/>
            <person name="Muyzer G."/>
            <person name="Kuever J."/>
            <person name="Parshina S."/>
            <person name="Ivanova A."/>
            <person name="Nazina T."/>
            <person name="Woyke T."/>
        </authorList>
    </citation>
    <scope>NUCLEOTIDE SEQUENCE [LARGE SCALE GENOMIC DNA]</scope>
    <source>
        <strain evidence="2">DSM 14880 / VKM B-2319 / CO-1-SRB</strain>
    </source>
</reference>
<dbReference type="STRING" id="868595.Desca_1183"/>
<dbReference type="Gene3D" id="2.60.120.1140">
    <property type="entry name" value="Protein of unknown function DUF192"/>
    <property type="match status" value="1"/>
</dbReference>
<evidence type="ECO:0000313" key="1">
    <source>
        <dbReference type="EMBL" id="AEF94046.1"/>
    </source>
</evidence>
<dbReference type="InterPro" id="IPR003795">
    <property type="entry name" value="DUF192"/>
</dbReference>
<dbReference type="Pfam" id="PF02643">
    <property type="entry name" value="DUF192"/>
    <property type="match status" value="1"/>
</dbReference>
<dbReference type="eggNOG" id="COG1430">
    <property type="taxonomic scope" value="Bacteria"/>
</dbReference>
<evidence type="ECO:0008006" key="3">
    <source>
        <dbReference type="Google" id="ProtNLM"/>
    </source>
</evidence>
<evidence type="ECO:0000313" key="2">
    <source>
        <dbReference type="Proteomes" id="UP000009226"/>
    </source>
</evidence>
<proteinExistence type="predicted"/>
<sequence length="123" mass="13673" precursor="true">MRIINQTKNELLADQTLLANTFLARLKGLLGRRELSRGEALALYPCSSVHTCFMKFAIDVIFLDPAGRVIYLQENLIPWRCSPFVKGAVTVVELPAGSIRDSRTMVGDLLVFDDDRYGGADLV</sequence>
<gene>
    <name evidence="1" type="ordered locus">Desca_1183</name>
</gene>
<name>F6B3L7_DESCC</name>
<accession>F6B3L7</accession>